<evidence type="ECO:0000256" key="2">
    <source>
        <dbReference type="SAM" id="Phobius"/>
    </source>
</evidence>
<sequence>MINGIPFINAELCARYFLDGEEEEADGEKDRRNLIYLREQPRVSYEGTILKRQSSSNKNNRILEFSLISNYLITLFYLAFFTCALHIRKNSFTEVGGAVAMSSPDRHDGSREIGVEPGESHRRRPGILRAAE</sequence>
<keyword evidence="4" id="KW-1185">Reference proteome</keyword>
<gene>
    <name evidence="3" type="ORF">ALC57_04735</name>
</gene>
<name>A0A195EDR9_9HYME</name>
<evidence type="ECO:0000256" key="1">
    <source>
        <dbReference type="SAM" id="MobiDB-lite"/>
    </source>
</evidence>
<keyword evidence="2" id="KW-0812">Transmembrane</keyword>
<dbReference type="Proteomes" id="UP000078492">
    <property type="component" value="Unassembled WGS sequence"/>
</dbReference>
<feature type="region of interest" description="Disordered" evidence="1">
    <location>
        <begin position="100"/>
        <end position="132"/>
    </location>
</feature>
<evidence type="ECO:0000313" key="3">
    <source>
        <dbReference type="EMBL" id="KYN22952.1"/>
    </source>
</evidence>
<proteinExistence type="predicted"/>
<organism evidence="3 4">
    <name type="scientific">Trachymyrmex cornetzi</name>
    <dbReference type="NCBI Taxonomy" id="471704"/>
    <lineage>
        <taxon>Eukaryota</taxon>
        <taxon>Metazoa</taxon>
        <taxon>Ecdysozoa</taxon>
        <taxon>Arthropoda</taxon>
        <taxon>Hexapoda</taxon>
        <taxon>Insecta</taxon>
        <taxon>Pterygota</taxon>
        <taxon>Neoptera</taxon>
        <taxon>Endopterygota</taxon>
        <taxon>Hymenoptera</taxon>
        <taxon>Apocrita</taxon>
        <taxon>Aculeata</taxon>
        <taxon>Formicoidea</taxon>
        <taxon>Formicidae</taxon>
        <taxon>Myrmicinae</taxon>
        <taxon>Trachymyrmex</taxon>
    </lineage>
</organism>
<dbReference type="AlphaFoldDB" id="A0A195EDR9"/>
<feature type="compositionally biased region" description="Basic and acidic residues" evidence="1">
    <location>
        <begin position="104"/>
        <end position="120"/>
    </location>
</feature>
<keyword evidence="2" id="KW-0472">Membrane</keyword>
<keyword evidence="2" id="KW-1133">Transmembrane helix</keyword>
<evidence type="ECO:0000313" key="4">
    <source>
        <dbReference type="Proteomes" id="UP000078492"/>
    </source>
</evidence>
<dbReference type="EMBL" id="KQ979074">
    <property type="protein sequence ID" value="KYN22952.1"/>
    <property type="molecule type" value="Genomic_DNA"/>
</dbReference>
<feature type="transmembrane region" description="Helical" evidence="2">
    <location>
        <begin position="62"/>
        <end position="81"/>
    </location>
</feature>
<protein>
    <submittedName>
        <fullName evidence="3">Uncharacterized protein</fullName>
    </submittedName>
</protein>
<reference evidence="3 4" key="1">
    <citation type="submission" date="2015-09" db="EMBL/GenBank/DDBJ databases">
        <title>Trachymyrmex cornetzi WGS genome.</title>
        <authorList>
            <person name="Nygaard S."/>
            <person name="Hu H."/>
            <person name="Boomsma J."/>
            <person name="Zhang G."/>
        </authorList>
    </citation>
    <scope>NUCLEOTIDE SEQUENCE [LARGE SCALE GENOMIC DNA]</scope>
    <source>
        <strain evidence="3">Tcor2-1</strain>
        <tissue evidence="3">Whole body</tissue>
    </source>
</reference>
<accession>A0A195EDR9</accession>